<gene>
    <name evidence="5" type="ORF">BDV95DRAFT_60854</name>
</gene>
<sequence length="1241" mass="139704">MDVFMHNLPTHLTSQALQTQLASSMTSLNIVDWSCHKPRNKRFGNITFLHVWDGQDFLRRFDPQSSLAAIQLVIFGANISCKRSNKAADPFSLKSLHKAAVDRSSATVPSRTNLDTRVNFVARSLSCGYYDYADGELAYSPDVEWDTLGGGQVKFAKQMLIVEFVGQGGTKRVEVPYRIVEDVVVSTRPPSLTLTLWEAPRFFHVEQEKSDIGSLMAALSMQQKSPTHKTRLIELPGGSSSHHRILGQALVYQIPVSPYLFDETTRKLLDRDMLTIYHHNLVATPLHLRRTLQKGLTDFRETMQLCSSMVPFSVLYQLEALVINGYLLPWTVQALLGKMWKHNTELIASKTTKDFPISSGAVKALFPQLPFPSPEVDASTFEVDELWAYILANEKSIHNGLTKELISERGRQNLTMVHKVHVTPTGITLHGPEPEAKNRILRRFPDHSDYFIRVQFCDEDGTDLHFNSNVSLQDIYQRFEQVFKSGIPIGGRVFGFLGFSHSSLRGHSAWFMASFVHEGKLQTYFSVIAHLGRFDNIYSPARCAARIGQAFSETPQAISLSKHGITNRVIQDVTSADGSRVFSDGVGTISQAAMEAIHTAFPLQRNLPTCFQIRWGGAKGMLALDPRLEGNVLCFRPSMIKFNSSDNENLEICDTANRPIPMVLNRQMIKILEDMGVSEHWFSQQQARALKKLQLVTAHIANTVAFLKRQNVADKIGFPQLIKRLDELGLDYRRDRFLSSVVEAAVLRELRLLKHKARILIERGVTLFGIMDETGYLNEGEVYVAFDDVVFVRDHSEDLDNRRMIITRSPALHPGDIQLADNVIPPDHHPLRSLKNCIVFSQHGKRDLPSSLSGGDLDGDTYGIIWDPQAVRECQHVFEPADYPRVEPLSINRVVQREDMTDFFIQFMATDQLGLIAVRHMILADQKDTGTVDQDCKLLAEMHSTGVDYSKTGIPVDMTKFFKIRMNKYRPDFLAPAAPAHIKNRTEISFSESDDPGANPDADDADDVGPKYQYYYSEKINGKLYRAINEKKIWHENVKLPTGPAVDIWQHFVRSANFECDQRLGRRSSRLAAEKEAWEIRSAYEDAMHNTTLDYSSHATARLTELEVFTGAIFTASGIQTRRQRDQSLRLKDEFDRIAAWAEAMMRKKQQPQATTAKPASASARDDGENDDDEAARAKRLETLVLSIACLNVGCRAKTGGPLKSRGGGMGRVDDEVWSFRVVAACCVIRELDDAVDRKAL</sequence>
<dbReference type="OrthoDB" id="6513042at2759"/>
<proteinExistence type="inferred from homology"/>
<evidence type="ECO:0000256" key="2">
    <source>
        <dbReference type="SAM" id="MobiDB-lite"/>
    </source>
</evidence>
<dbReference type="GO" id="GO:0031380">
    <property type="term" value="C:nuclear RNA-directed RNA polymerase complex"/>
    <property type="evidence" value="ECO:0007669"/>
    <property type="project" value="TreeGrafter"/>
</dbReference>
<comment type="similarity">
    <text evidence="1">Belongs to the RdRP family.</text>
</comment>
<organism evidence="5 6">
    <name type="scientific">Massariosphaeria phaeospora</name>
    <dbReference type="NCBI Taxonomy" id="100035"/>
    <lineage>
        <taxon>Eukaryota</taxon>
        <taxon>Fungi</taxon>
        <taxon>Dikarya</taxon>
        <taxon>Ascomycota</taxon>
        <taxon>Pezizomycotina</taxon>
        <taxon>Dothideomycetes</taxon>
        <taxon>Pleosporomycetidae</taxon>
        <taxon>Pleosporales</taxon>
        <taxon>Pleosporales incertae sedis</taxon>
        <taxon>Massariosphaeria</taxon>
    </lineage>
</organism>
<comment type="caution">
    <text evidence="5">The sequence shown here is derived from an EMBL/GenBank/DDBJ whole genome shotgun (WGS) entry which is preliminary data.</text>
</comment>
<keyword evidence="1" id="KW-0696">RNA-directed RNA polymerase</keyword>
<protein>
    <recommendedName>
        <fullName evidence="1">RNA-dependent RNA polymerase</fullName>
        <ecNumber evidence="1">2.7.7.48</ecNumber>
    </recommendedName>
</protein>
<feature type="region of interest" description="Disordered" evidence="2">
    <location>
        <begin position="1146"/>
        <end position="1174"/>
    </location>
</feature>
<dbReference type="PANTHER" id="PTHR23079:SF17">
    <property type="entry name" value="RNA-DEPENDENT RNA POLYMERASE"/>
    <property type="match status" value="1"/>
</dbReference>
<evidence type="ECO:0000259" key="4">
    <source>
        <dbReference type="Pfam" id="PF25358"/>
    </source>
</evidence>
<dbReference type="InterPro" id="IPR057596">
    <property type="entry name" value="RDRP_core"/>
</dbReference>
<dbReference type="AlphaFoldDB" id="A0A7C8I463"/>
<dbReference type="GO" id="GO:0003968">
    <property type="term" value="F:RNA-directed RNA polymerase activity"/>
    <property type="evidence" value="ECO:0007669"/>
    <property type="project" value="UniProtKB-KW"/>
</dbReference>
<dbReference type="Proteomes" id="UP000481861">
    <property type="component" value="Unassembled WGS sequence"/>
</dbReference>
<comment type="catalytic activity">
    <reaction evidence="1">
        <text>RNA(n) + a ribonucleoside 5'-triphosphate = RNA(n+1) + diphosphate</text>
        <dbReference type="Rhea" id="RHEA:21248"/>
        <dbReference type="Rhea" id="RHEA-COMP:14527"/>
        <dbReference type="Rhea" id="RHEA-COMP:17342"/>
        <dbReference type="ChEBI" id="CHEBI:33019"/>
        <dbReference type="ChEBI" id="CHEBI:61557"/>
        <dbReference type="ChEBI" id="CHEBI:140395"/>
        <dbReference type="EC" id="2.7.7.48"/>
    </reaction>
</comment>
<feature type="domain" description="RDRP core" evidence="3">
    <location>
        <begin position="422"/>
        <end position="1028"/>
    </location>
</feature>
<accession>A0A7C8I463</accession>
<dbReference type="EMBL" id="JAADJZ010000013">
    <property type="protein sequence ID" value="KAF2870449.1"/>
    <property type="molecule type" value="Genomic_DNA"/>
</dbReference>
<dbReference type="Pfam" id="PF25358">
    <property type="entry name" value="PH_fung_RdRP"/>
    <property type="match status" value="1"/>
</dbReference>
<evidence type="ECO:0000256" key="1">
    <source>
        <dbReference type="RuleBase" id="RU363098"/>
    </source>
</evidence>
<keyword evidence="1" id="KW-0694">RNA-binding</keyword>
<dbReference type="InterPro" id="IPR057503">
    <property type="entry name" value="PH_RdRP"/>
</dbReference>
<dbReference type="GO" id="GO:0003723">
    <property type="term" value="F:RNA binding"/>
    <property type="evidence" value="ECO:0007669"/>
    <property type="project" value="UniProtKB-KW"/>
</dbReference>
<keyword evidence="6" id="KW-1185">Reference proteome</keyword>
<reference evidence="5 6" key="1">
    <citation type="submission" date="2020-01" db="EMBL/GenBank/DDBJ databases">
        <authorList>
            <consortium name="DOE Joint Genome Institute"/>
            <person name="Haridas S."/>
            <person name="Albert R."/>
            <person name="Binder M."/>
            <person name="Bloem J."/>
            <person name="Labutti K."/>
            <person name="Salamov A."/>
            <person name="Andreopoulos B."/>
            <person name="Baker S.E."/>
            <person name="Barry K."/>
            <person name="Bills G."/>
            <person name="Bluhm B.H."/>
            <person name="Cannon C."/>
            <person name="Castanera R."/>
            <person name="Culley D.E."/>
            <person name="Daum C."/>
            <person name="Ezra D."/>
            <person name="Gonzalez J.B."/>
            <person name="Henrissat B."/>
            <person name="Kuo A."/>
            <person name="Liang C."/>
            <person name="Lipzen A."/>
            <person name="Lutzoni F."/>
            <person name="Magnuson J."/>
            <person name="Mondo S."/>
            <person name="Nolan M."/>
            <person name="Ohm R."/>
            <person name="Pangilinan J."/>
            <person name="Park H.-J.H."/>
            <person name="Ramirez L."/>
            <person name="Alfaro M."/>
            <person name="Sun H."/>
            <person name="Tritt A."/>
            <person name="Yoshinaga Y."/>
            <person name="Zwiers L.-H.L."/>
            <person name="Turgeon B.G."/>
            <person name="Goodwin S.B."/>
            <person name="Spatafora J.W."/>
            <person name="Crous P.W."/>
            <person name="Grigoriev I.V."/>
        </authorList>
    </citation>
    <scope>NUCLEOTIDE SEQUENCE [LARGE SCALE GENOMIC DNA]</scope>
    <source>
        <strain evidence="5 6">CBS 611.86</strain>
    </source>
</reference>
<keyword evidence="1" id="KW-0808">Transferase</keyword>
<name>A0A7C8I463_9PLEO</name>
<dbReference type="GO" id="GO:0030422">
    <property type="term" value="P:siRNA processing"/>
    <property type="evidence" value="ECO:0007669"/>
    <property type="project" value="TreeGrafter"/>
</dbReference>
<keyword evidence="1" id="KW-0548">Nucleotidyltransferase</keyword>
<evidence type="ECO:0000313" key="6">
    <source>
        <dbReference type="Proteomes" id="UP000481861"/>
    </source>
</evidence>
<evidence type="ECO:0000313" key="5">
    <source>
        <dbReference type="EMBL" id="KAF2870449.1"/>
    </source>
</evidence>
<feature type="domain" description="RdRP-like PH" evidence="4">
    <location>
        <begin position="120"/>
        <end position="258"/>
    </location>
</feature>
<dbReference type="EC" id="2.7.7.48" evidence="1"/>
<dbReference type="InterPro" id="IPR007855">
    <property type="entry name" value="RDRP"/>
</dbReference>
<dbReference type="PANTHER" id="PTHR23079">
    <property type="entry name" value="RNA-DEPENDENT RNA POLYMERASE"/>
    <property type="match status" value="1"/>
</dbReference>
<dbReference type="Pfam" id="PF05183">
    <property type="entry name" value="RdRP"/>
    <property type="match status" value="1"/>
</dbReference>
<evidence type="ECO:0000259" key="3">
    <source>
        <dbReference type="Pfam" id="PF05183"/>
    </source>
</evidence>